<dbReference type="Proteomes" id="UP000035740">
    <property type="component" value="Unassembled WGS sequence"/>
</dbReference>
<dbReference type="AlphaFoldDB" id="A0A0J8E4S7"/>
<dbReference type="InterPro" id="IPR012967">
    <property type="entry name" value="COMT_dimerisation"/>
</dbReference>
<evidence type="ECO:0000313" key="8">
    <source>
        <dbReference type="Proteomes" id="UP000035740"/>
    </source>
</evidence>
<dbReference type="EMBL" id="KQ090266">
    <property type="protein sequence ID" value="KMS98145.1"/>
    <property type="molecule type" value="Genomic_DNA"/>
</dbReference>
<evidence type="ECO:0000313" key="7">
    <source>
        <dbReference type="EMBL" id="KMS98145.1"/>
    </source>
</evidence>
<keyword evidence="8" id="KW-1185">Reference proteome</keyword>
<dbReference type="FunFam" id="3.40.50.150:FF:000057">
    <property type="entry name" value="O-methyltransferase ZRP4"/>
    <property type="match status" value="1"/>
</dbReference>
<evidence type="ECO:0000256" key="4">
    <source>
        <dbReference type="PIRSR" id="PIRSR005739-1"/>
    </source>
</evidence>
<dbReference type="GO" id="GO:0008171">
    <property type="term" value="F:O-methyltransferase activity"/>
    <property type="evidence" value="ECO:0007669"/>
    <property type="project" value="InterPro"/>
</dbReference>
<dbReference type="PANTHER" id="PTHR11746">
    <property type="entry name" value="O-METHYLTRANSFERASE"/>
    <property type="match status" value="1"/>
</dbReference>
<dbReference type="InterPro" id="IPR036388">
    <property type="entry name" value="WH-like_DNA-bd_sf"/>
</dbReference>
<feature type="active site" description="Proton acceptor" evidence="4">
    <location>
        <position position="254"/>
    </location>
</feature>
<dbReference type="GO" id="GO:0032259">
    <property type="term" value="P:methylation"/>
    <property type="evidence" value="ECO:0007669"/>
    <property type="project" value="UniProtKB-KW"/>
</dbReference>
<dbReference type="OrthoDB" id="2410195at2759"/>
<dbReference type="GO" id="GO:0046983">
    <property type="term" value="F:protein dimerization activity"/>
    <property type="evidence" value="ECO:0007669"/>
    <property type="project" value="InterPro"/>
</dbReference>
<dbReference type="Pfam" id="PF08100">
    <property type="entry name" value="Dimerisation"/>
    <property type="match status" value="1"/>
</dbReference>
<dbReference type="InterPro" id="IPR001077">
    <property type="entry name" value="COMT_C"/>
</dbReference>
<dbReference type="CDD" id="cd02440">
    <property type="entry name" value="AdoMet_MTases"/>
    <property type="match status" value="1"/>
</dbReference>
<keyword evidence="2" id="KW-0808">Transferase</keyword>
<dbReference type="InterPro" id="IPR029063">
    <property type="entry name" value="SAM-dependent_MTases_sf"/>
</dbReference>
<dbReference type="OMA" id="ASHDQED"/>
<keyword evidence="1" id="KW-0489">Methyltransferase</keyword>
<evidence type="ECO:0000256" key="1">
    <source>
        <dbReference type="ARBA" id="ARBA00022603"/>
    </source>
</evidence>
<proteinExistence type="predicted"/>
<dbReference type="Gramene" id="KMS98145">
    <property type="protein sequence ID" value="KMS98145"/>
    <property type="gene ID" value="BVRB_4g095320"/>
</dbReference>
<accession>A0A0J8E4S7</accession>
<dbReference type="InterPro" id="IPR016461">
    <property type="entry name" value="COMT-like"/>
</dbReference>
<keyword evidence="3" id="KW-0949">S-adenosyl-L-methionine</keyword>
<dbReference type="PROSITE" id="PS51683">
    <property type="entry name" value="SAM_OMT_II"/>
    <property type="match status" value="1"/>
</dbReference>
<sequence>MYSISISNQSAEGLVNAQTHVWNHMFYYLNSHALKCAIELGIPDAIQKHGKPMTVDELAISLSLHQNKANSLNRLMCLLCHSNFFSTLTLPSGEEAYNLTINSQLLLKDHPLTLAPLALLTLDPIFFESSYETPFHIAHGTSIWEYAACVPKFNKLFNDAMVSDTNFSASLLVINYEFKSFFEGIESLVDVGGGDGTMAKAIAELFPKLKCIVFDLPHVIKGSKGYGTNLNYVEGDMFEVVPPAQVALLKSVLHDWSDDHCIKILRRCKESIPGKDEGGKVIIIDMVVEINKDSVNDYSNSQLFFDIMLMNMTIGGKERTEEEWKWLFKSAGFDEYKIFTILGPRSVIEVYPSKIK</sequence>
<organism evidence="7 8">
    <name type="scientific">Beta vulgaris subsp. vulgaris</name>
    <name type="common">Beet</name>
    <dbReference type="NCBI Taxonomy" id="3555"/>
    <lineage>
        <taxon>Eukaryota</taxon>
        <taxon>Viridiplantae</taxon>
        <taxon>Streptophyta</taxon>
        <taxon>Embryophyta</taxon>
        <taxon>Tracheophyta</taxon>
        <taxon>Spermatophyta</taxon>
        <taxon>Magnoliopsida</taxon>
        <taxon>eudicotyledons</taxon>
        <taxon>Gunneridae</taxon>
        <taxon>Pentapetalae</taxon>
        <taxon>Caryophyllales</taxon>
        <taxon>Chenopodiaceae</taxon>
        <taxon>Betoideae</taxon>
        <taxon>Beta</taxon>
    </lineage>
</organism>
<reference evidence="7 8" key="1">
    <citation type="journal article" date="2014" name="Nature">
        <title>The genome of the recently domesticated crop plant sugar beet (Beta vulgaris).</title>
        <authorList>
            <person name="Dohm J.C."/>
            <person name="Minoche A.E."/>
            <person name="Holtgrawe D."/>
            <person name="Capella-Gutierrez S."/>
            <person name="Zakrzewski F."/>
            <person name="Tafer H."/>
            <person name="Rupp O."/>
            <person name="Sorensen T.R."/>
            <person name="Stracke R."/>
            <person name="Reinhardt R."/>
            <person name="Goesmann A."/>
            <person name="Kraft T."/>
            <person name="Schulz B."/>
            <person name="Stadler P.F."/>
            <person name="Schmidt T."/>
            <person name="Gabaldon T."/>
            <person name="Lehrach H."/>
            <person name="Weisshaar B."/>
            <person name="Himmelbauer H."/>
        </authorList>
    </citation>
    <scope>NUCLEOTIDE SEQUENCE [LARGE SCALE GENOMIC DNA]</scope>
    <source>
        <tissue evidence="7">Taproot</tissue>
    </source>
</reference>
<dbReference type="Gene3D" id="1.10.10.10">
    <property type="entry name" value="Winged helix-like DNA-binding domain superfamily/Winged helix DNA-binding domain"/>
    <property type="match status" value="1"/>
</dbReference>
<evidence type="ECO:0000256" key="2">
    <source>
        <dbReference type="ARBA" id="ARBA00022679"/>
    </source>
</evidence>
<feature type="domain" description="O-methyltransferase C-terminal" evidence="5">
    <location>
        <begin position="130"/>
        <end position="333"/>
    </location>
</feature>
<evidence type="ECO:0000256" key="3">
    <source>
        <dbReference type="ARBA" id="ARBA00022691"/>
    </source>
</evidence>
<dbReference type="FunFam" id="1.10.10.10:FF:000213">
    <property type="entry name" value="Coniferyl alcohol 9-O-methyltransferase"/>
    <property type="match status" value="1"/>
</dbReference>
<evidence type="ECO:0000259" key="5">
    <source>
        <dbReference type="Pfam" id="PF00891"/>
    </source>
</evidence>
<evidence type="ECO:0000259" key="6">
    <source>
        <dbReference type="Pfam" id="PF08100"/>
    </source>
</evidence>
<dbReference type="SUPFAM" id="SSF53335">
    <property type="entry name" value="S-adenosyl-L-methionine-dependent methyltransferases"/>
    <property type="match status" value="1"/>
</dbReference>
<dbReference type="SUPFAM" id="SSF46785">
    <property type="entry name" value="Winged helix' DNA-binding domain"/>
    <property type="match status" value="1"/>
</dbReference>
<protein>
    <recommendedName>
        <fullName evidence="9">O-methyltransferase domain-containing protein</fullName>
    </recommendedName>
</protein>
<dbReference type="InterPro" id="IPR036390">
    <property type="entry name" value="WH_DNA-bd_sf"/>
</dbReference>
<gene>
    <name evidence="7" type="ORF">BVRB_4g095320</name>
</gene>
<evidence type="ECO:0008006" key="9">
    <source>
        <dbReference type="Google" id="ProtNLM"/>
    </source>
</evidence>
<dbReference type="GO" id="GO:0008757">
    <property type="term" value="F:S-adenosylmethionine-dependent methyltransferase activity"/>
    <property type="evidence" value="ECO:0007669"/>
    <property type="project" value="UniProtKB-ARBA"/>
</dbReference>
<dbReference type="Pfam" id="PF00891">
    <property type="entry name" value="Methyltransf_2"/>
    <property type="match status" value="1"/>
</dbReference>
<dbReference type="eggNOG" id="KOG3178">
    <property type="taxonomic scope" value="Eukaryota"/>
</dbReference>
<dbReference type="Gene3D" id="3.40.50.150">
    <property type="entry name" value="Vaccinia Virus protein VP39"/>
    <property type="match status" value="1"/>
</dbReference>
<feature type="domain" description="O-methyltransferase dimerisation" evidence="6">
    <location>
        <begin position="22"/>
        <end position="109"/>
    </location>
</feature>
<dbReference type="PIRSF" id="PIRSF005739">
    <property type="entry name" value="O-mtase"/>
    <property type="match status" value="1"/>
</dbReference>
<name>A0A0J8E4S7_BETVV</name>